<dbReference type="InterPro" id="IPR043502">
    <property type="entry name" value="DNA/RNA_pol_sf"/>
</dbReference>
<gene>
    <name evidence="4" type="ORF">N7Z68_17035</name>
</gene>
<dbReference type="Gene3D" id="3.30.1490.100">
    <property type="entry name" value="DNA polymerase, Y-family, little finger domain"/>
    <property type="match status" value="1"/>
</dbReference>
<evidence type="ECO:0000313" key="5">
    <source>
        <dbReference type="Proteomes" id="UP001148125"/>
    </source>
</evidence>
<dbReference type="PANTHER" id="PTHR11076:SF33">
    <property type="entry name" value="DNA POLYMERASE KAPPA"/>
    <property type="match status" value="1"/>
</dbReference>
<dbReference type="EMBL" id="JAOTPO010000013">
    <property type="protein sequence ID" value="MDE5415069.1"/>
    <property type="molecule type" value="Genomic_DNA"/>
</dbReference>
<dbReference type="CDD" id="cd03586">
    <property type="entry name" value="PolY_Pol_IV_kappa"/>
    <property type="match status" value="1"/>
</dbReference>
<dbReference type="Gene3D" id="3.40.1170.60">
    <property type="match status" value="1"/>
</dbReference>
<evidence type="ECO:0000313" key="4">
    <source>
        <dbReference type="EMBL" id="MDE5415069.1"/>
    </source>
</evidence>
<dbReference type="InterPro" id="IPR050116">
    <property type="entry name" value="DNA_polymerase-Y"/>
</dbReference>
<evidence type="ECO:0000256" key="1">
    <source>
        <dbReference type="ARBA" id="ARBA00010945"/>
    </source>
</evidence>
<dbReference type="SUPFAM" id="SSF56672">
    <property type="entry name" value="DNA/RNA polymerases"/>
    <property type="match status" value="1"/>
</dbReference>
<dbReference type="InterPro" id="IPR036775">
    <property type="entry name" value="DNA_pol_Y-fam_lit_finger_sf"/>
</dbReference>
<dbReference type="PROSITE" id="PS50173">
    <property type="entry name" value="UMUC"/>
    <property type="match status" value="1"/>
</dbReference>
<dbReference type="InterPro" id="IPR043128">
    <property type="entry name" value="Rev_trsase/Diguanyl_cyclase"/>
</dbReference>
<feature type="domain" description="UmuC" evidence="3">
    <location>
        <begin position="8"/>
        <end position="190"/>
    </location>
</feature>
<keyword evidence="2" id="KW-0548">Nucleotidyltransferase</keyword>
<evidence type="ECO:0000256" key="2">
    <source>
        <dbReference type="ARBA" id="ARBA00022695"/>
    </source>
</evidence>
<protein>
    <submittedName>
        <fullName evidence="4">DNA polymerase IV</fullName>
    </submittedName>
</protein>
<dbReference type="Proteomes" id="UP001148125">
    <property type="component" value="Unassembled WGS sequence"/>
</dbReference>
<dbReference type="InterPro" id="IPR017961">
    <property type="entry name" value="DNA_pol_Y-fam_little_finger"/>
</dbReference>
<dbReference type="SUPFAM" id="SSF100879">
    <property type="entry name" value="Lesion bypass DNA polymerase (Y-family), little finger domain"/>
    <property type="match status" value="1"/>
</dbReference>
<comment type="caution">
    <text evidence="4">The sequence shown here is derived from an EMBL/GenBank/DDBJ whole genome shotgun (WGS) entry which is preliminary data.</text>
</comment>
<comment type="similarity">
    <text evidence="1">Belongs to the DNA polymerase type-Y family.</text>
</comment>
<dbReference type="Gene3D" id="1.10.150.20">
    <property type="entry name" value="5' to 3' exonuclease, C-terminal subdomain"/>
    <property type="match status" value="1"/>
</dbReference>
<evidence type="ECO:0000259" key="3">
    <source>
        <dbReference type="PROSITE" id="PS50173"/>
    </source>
</evidence>
<dbReference type="InterPro" id="IPR022880">
    <property type="entry name" value="DNApol_IV"/>
</dbReference>
<dbReference type="PANTHER" id="PTHR11076">
    <property type="entry name" value="DNA REPAIR POLYMERASE UMUC / TRANSFERASE FAMILY MEMBER"/>
    <property type="match status" value="1"/>
</dbReference>
<dbReference type="Gene3D" id="3.30.70.270">
    <property type="match status" value="1"/>
</dbReference>
<keyword evidence="5" id="KW-1185">Reference proteome</keyword>
<dbReference type="Pfam" id="PF00817">
    <property type="entry name" value="IMS"/>
    <property type="match status" value="1"/>
</dbReference>
<dbReference type="InterPro" id="IPR001126">
    <property type="entry name" value="UmuC"/>
</dbReference>
<dbReference type="Pfam" id="PF11799">
    <property type="entry name" value="IMS_C"/>
    <property type="match status" value="1"/>
</dbReference>
<dbReference type="RefSeq" id="WP_275119677.1">
    <property type="nucleotide sequence ID" value="NZ_JAOTPO010000013.1"/>
</dbReference>
<reference evidence="4" key="1">
    <citation type="submission" date="2024-05" db="EMBL/GenBank/DDBJ databases">
        <title>Alkalihalobacillus sp. strain MEB203 novel alkaliphilic bacterium from Lonar Lake, India.</title>
        <authorList>
            <person name="Joshi A."/>
            <person name="Thite S."/>
            <person name="Mengade P."/>
        </authorList>
    </citation>
    <scope>NUCLEOTIDE SEQUENCE</scope>
    <source>
        <strain evidence="4">MEB 203</strain>
    </source>
</reference>
<proteinExistence type="inferred from homology"/>
<accession>A0ABT5VHZ3</accession>
<sequence>MPTGNRTIALIDMNAFYASCHQAEDPSLRNQPVIVGGSPTNKYKGMVIAASYEAKNQGVYTTMSVYEALKKVPKAIVVPRNHPLYSSYSRKIMEFLRLIGPTEVASVDEAYIDLTDRVNKGTSPHTIAKYIQRTLWEKLHLGCSIGISDTKCSAKMAADVKKPFGYVHFERLQFCSYFHPQKLSKLHGCGKKTEEKLNKYGIYTIGDLAQTDPLQIKLILGLRGEILRNNALGIGSDVVDADREKGDKTIGKEKTFSQPTSDTDQLLGIARSMIELLCERLKEKQLRASTIAVVYKTERGGASHSKSLTLADSTSEPDQVYTIVEDLYDRHLVDIPLWLFGVRLSNFEDANYVQLKLF</sequence>
<organism evidence="4 5">
    <name type="scientific">Alkalihalobacterium chitinilyticum</name>
    <dbReference type="NCBI Taxonomy" id="2980103"/>
    <lineage>
        <taxon>Bacteria</taxon>
        <taxon>Bacillati</taxon>
        <taxon>Bacillota</taxon>
        <taxon>Bacilli</taxon>
        <taxon>Bacillales</taxon>
        <taxon>Bacillaceae</taxon>
        <taxon>Alkalihalobacterium</taxon>
    </lineage>
</organism>
<name>A0ABT5VHZ3_9BACI</name>
<keyword evidence="2" id="KW-0808">Transferase</keyword>